<name>A0A2K3UTR0_9DEIO</name>
<comment type="caution">
    <text evidence="11">The sequence shown here is derived from an EMBL/GenBank/DDBJ whole genome shotgun (WGS) entry which is preliminary data.</text>
</comment>
<dbReference type="PANTHER" id="PTHR32243">
    <property type="entry name" value="MALTOSE TRANSPORT SYSTEM PERMEASE-RELATED"/>
    <property type="match status" value="1"/>
</dbReference>
<dbReference type="PROSITE" id="PS50928">
    <property type="entry name" value="ABC_TM1"/>
    <property type="match status" value="1"/>
</dbReference>
<proteinExistence type="inferred from homology"/>
<dbReference type="Gene3D" id="1.10.3720.10">
    <property type="entry name" value="MetI-like"/>
    <property type="match status" value="1"/>
</dbReference>
<keyword evidence="3 9" id="KW-0813">Transport</keyword>
<feature type="transmembrane region" description="Helical" evidence="9">
    <location>
        <begin position="211"/>
        <end position="232"/>
    </location>
</feature>
<keyword evidence="5" id="KW-0762">Sugar transport</keyword>
<organism evidence="11 12">
    <name type="scientific">Deinococcus koreensis</name>
    <dbReference type="NCBI Taxonomy" id="2054903"/>
    <lineage>
        <taxon>Bacteria</taxon>
        <taxon>Thermotogati</taxon>
        <taxon>Deinococcota</taxon>
        <taxon>Deinococci</taxon>
        <taxon>Deinococcales</taxon>
        <taxon>Deinococcaceae</taxon>
        <taxon>Deinococcus</taxon>
    </lineage>
</organism>
<dbReference type="EMBL" id="PPPD01000002">
    <property type="protein sequence ID" value="PNY79923.1"/>
    <property type="molecule type" value="Genomic_DNA"/>
</dbReference>
<evidence type="ECO:0000313" key="11">
    <source>
        <dbReference type="EMBL" id="PNY79923.1"/>
    </source>
</evidence>
<sequence length="246" mass="26932">MVSTSLKTTNQIVAKPPLLVFQGTLEHYRTILGEQYQVGGSLVNSLIVATSATLLAVLLGTPAAYALARFDFRRKDDLWFWFISNRFMSPVVIILPVYLLASQLRLIGNPALLIAMYLTFSIPVVVWICTDQFRSIPRELDEAAMVDGASPGFIFLRIALPLALPGVVVSSILSFIFNWNELLFALFLTRGDGVTAPVRATSFLSGYDVPWGAIMATGTLIVLPVVIFSLLVSRHLVKGLTMGAIK</sequence>
<comment type="subcellular location">
    <subcellularLocation>
        <location evidence="1 9">Cell membrane</location>
        <topology evidence="1 9">Multi-pass membrane protein</topology>
    </subcellularLocation>
</comment>
<evidence type="ECO:0000256" key="1">
    <source>
        <dbReference type="ARBA" id="ARBA00004651"/>
    </source>
</evidence>
<dbReference type="Proteomes" id="UP000236379">
    <property type="component" value="Unassembled WGS sequence"/>
</dbReference>
<dbReference type="GO" id="GO:0005886">
    <property type="term" value="C:plasma membrane"/>
    <property type="evidence" value="ECO:0007669"/>
    <property type="project" value="UniProtKB-SubCell"/>
</dbReference>
<evidence type="ECO:0000256" key="8">
    <source>
        <dbReference type="ARBA" id="ARBA00023136"/>
    </source>
</evidence>
<evidence type="ECO:0000256" key="4">
    <source>
        <dbReference type="ARBA" id="ARBA00022475"/>
    </source>
</evidence>
<reference evidence="11 12" key="1">
    <citation type="submission" date="2018-01" db="EMBL/GenBank/DDBJ databases">
        <title>Deinococcus koreensis sp. nov., a radiation-resistant bacterium isolated from river water.</title>
        <authorList>
            <person name="Choi A."/>
        </authorList>
    </citation>
    <scope>NUCLEOTIDE SEQUENCE [LARGE SCALE GENOMIC DNA]</scope>
    <source>
        <strain evidence="11 12">SJW1-2</strain>
    </source>
</reference>
<feature type="domain" description="ABC transmembrane type-1" evidence="10">
    <location>
        <begin position="42"/>
        <end position="232"/>
    </location>
</feature>
<dbReference type="Pfam" id="PF00528">
    <property type="entry name" value="BPD_transp_1"/>
    <property type="match status" value="1"/>
</dbReference>
<keyword evidence="12" id="KW-1185">Reference proteome</keyword>
<feature type="transmembrane region" description="Helical" evidence="9">
    <location>
        <begin position="107"/>
        <end position="129"/>
    </location>
</feature>
<dbReference type="CDD" id="cd06261">
    <property type="entry name" value="TM_PBP2"/>
    <property type="match status" value="1"/>
</dbReference>
<gene>
    <name evidence="11" type="ORF">CVO96_17130</name>
</gene>
<keyword evidence="6 9" id="KW-0812">Transmembrane</keyword>
<protein>
    <submittedName>
        <fullName evidence="11">ABC transporter permease</fullName>
    </submittedName>
</protein>
<feature type="transmembrane region" description="Helical" evidence="9">
    <location>
        <begin position="79"/>
        <end position="101"/>
    </location>
</feature>
<keyword evidence="4" id="KW-1003">Cell membrane</keyword>
<keyword evidence="8 9" id="KW-0472">Membrane</keyword>
<feature type="transmembrane region" description="Helical" evidence="9">
    <location>
        <begin position="46"/>
        <end position="67"/>
    </location>
</feature>
<evidence type="ECO:0000259" key="10">
    <source>
        <dbReference type="PROSITE" id="PS50928"/>
    </source>
</evidence>
<feature type="transmembrane region" description="Helical" evidence="9">
    <location>
        <begin position="154"/>
        <end position="177"/>
    </location>
</feature>
<evidence type="ECO:0000256" key="6">
    <source>
        <dbReference type="ARBA" id="ARBA00022692"/>
    </source>
</evidence>
<evidence type="ECO:0000313" key="12">
    <source>
        <dbReference type="Proteomes" id="UP000236379"/>
    </source>
</evidence>
<dbReference type="OrthoDB" id="9810086at2"/>
<evidence type="ECO:0000256" key="2">
    <source>
        <dbReference type="ARBA" id="ARBA00009047"/>
    </source>
</evidence>
<evidence type="ECO:0000256" key="5">
    <source>
        <dbReference type="ARBA" id="ARBA00022597"/>
    </source>
</evidence>
<dbReference type="InterPro" id="IPR050901">
    <property type="entry name" value="BP-dep_ABC_trans_perm"/>
</dbReference>
<evidence type="ECO:0000256" key="7">
    <source>
        <dbReference type="ARBA" id="ARBA00022989"/>
    </source>
</evidence>
<dbReference type="InterPro" id="IPR035906">
    <property type="entry name" value="MetI-like_sf"/>
</dbReference>
<dbReference type="SUPFAM" id="SSF161098">
    <property type="entry name" value="MetI-like"/>
    <property type="match status" value="1"/>
</dbReference>
<comment type="similarity">
    <text evidence="2">Belongs to the binding-protein-dependent transport system permease family. MalFG subfamily.</text>
</comment>
<dbReference type="InterPro" id="IPR000515">
    <property type="entry name" value="MetI-like"/>
</dbReference>
<keyword evidence="7 9" id="KW-1133">Transmembrane helix</keyword>
<dbReference type="GO" id="GO:0055085">
    <property type="term" value="P:transmembrane transport"/>
    <property type="evidence" value="ECO:0007669"/>
    <property type="project" value="InterPro"/>
</dbReference>
<evidence type="ECO:0000256" key="3">
    <source>
        <dbReference type="ARBA" id="ARBA00022448"/>
    </source>
</evidence>
<evidence type="ECO:0000256" key="9">
    <source>
        <dbReference type="RuleBase" id="RU363032"/>
    </source>
</evidence>
<accession>A0A2K3UTR0</accession>
<dbReference type="PANTHER" id="PTHR32243:SF50">
    <property type="entry name" value="MALTOSE_MALTODEXTRIN TRANSPORT SYSTEM PERMEASE PROTEIN MALG"/>
    <property type="match status" value="1"/>
</dbReference>
<dbReference type="AlphaFoldDB" id="A0A2K3UTR0"/>